<evidence type="ECO:0000259" key="1">
    <source>
        <dbReference type="PROSITE" id="PS51186"/>
    </source>
</evidence>
<reference evidence="2 3" key="1">
    <citation type="submission" date="2023-05" db="EMBL/GenBank/DDBJ databases">
        <title>Streptantibioticus silvisoli sp. nov., acidotolerant actinomycetes 1 from pine litter.</title>
        <authorList>
            <person name="Swiecimska M."/>
            <person name="Golinska P."/>
            <person name="Sangal V."/>
            <person name="Wachnowicz B."/>
            <person name="Goodfellow M."/>
        </authorList>
    </citation>
    <scope>NUCLEOTIDE SEQUENCE [LARGE SCALE GENOMIC DNA]</scope>
    <source>
        <strain evidence="2 3">DSM 42109</strain>
    </source>
</reference>
<gene>
    <name evidence="2" type="ORF">NMN56_004755</name>
</gene>
<dbReference type="SUPFAM" id="SSF55729">
    <property type="entry name" value="Acyl-CoA N-acyltransferases (Nat)"/>
    <property type="match status" value="1"/>
</dbReference>
<dbReference type="PROSITE" id="PS51186">
    <property type="entry name" value="GNAT"/>
    <property type="match status" value="1"/>
</dbReference>
<evidence type="ECO:0000313" key="2">
    <source>
        <dbReference type="EMBL" id="MDJ1131276.1"/>
    </source>
</evidence>
<dbReference type="RefSeq" id="WP_274039104.1">
    <property type="nucleotide sequence ID" value="NZ_JANCPR020000004.1"/>
</dbReference>
<dbReference type="Proteomes" id="UP001214441">
    <property type="component" value="Unassembled WGS sequence"/>
</dbReference>
<dbReference type="CDD" id="cd04301">
    <property type="entry name" value="NAT_SF"/>
    <property type="match status" value="1"/>
</dbReference>
<protein>
    <submittedName>
        <fullName evidence="2">GNAT family N-acetyltransferase</fullName>
    </submittedName>
</protein>
<dbReference type="InterPro" id="IPR000182">
    <property type="entry name" value="GNAT_dom"/>
</dbReference>
<comment type="caution">
    <text evidence="2">The sequence shown here is derived from an EMBL/GenBank/DDBJ whole genome shotgun (WGS) entry which is preliminary data.</text>
</comment>
<keyword evidence="3" id="KW-1185">Reference proteome</keyword>
<dbReference type="EMBL" id="JANCPR020000004">
    <property type="protein sequence ID" value="MDJ1131276.1"/>
    <property type="molecule type" value="Genomic_DNA"/>
</dbReference>
<accession>A0ABT6ZRL3</accession>
<evidence type="ECO:0000313" key="3">
    <source>
        <dbReference type="Proteomes" id="UP001214441"/>
    </source>
</evidence>
<dbReference type="Pfam" id="PF00583">
    <property type="entry name" value="Acetyltransf_1"/>
    <property type="match status" value="1"/>
</dbReference>
<dbReference type="Gene3D" id="3.40.630.30">
    <property type="match status" value="1"/>
</dbReference>
<proteinExistence type="predicted"/>
<organism evidence="2 3">
    <name type="scientific">Streptomyces iconiensis</name>
    <dbReference type="NCBI Taxonomy" id="1384038"/>
    <lineage>
        <taxon>Bacteria</taxon>
        <taxon>Bacillati</taxon>
        <taxon>Actinomycetota</taxon>
        <taxon>Actinomycetes</taxon>
        <taxon>Kitasatosporales</taxon>
        <taxon>Streptomycetaceae</taxon>
        <taxon>Streptomyces</taxon>
    </lineage>
</organism>
<dbReference type="InterPro" id="IPR016181">
    <property type="entry name" value="Acyl_CoA_acyltransferase"/>
</dbReference>
<feature type="domain" description="N-acetyltransferase" evidence="1">
    <location>
        <begin position="9"/>
        <end position="181"/>
    </location>
</feature>
<name>A0ABT6ZRL3_9ACTN</name>
<sequence>MANDSDETPYIRPAVASDAGPVLAMMDGIMDWLVSQGRTAQWGTAHWSATPALVDSIDGRIARGELRVAVGNGGDIAGGISLSRSPGPYIQPADEPELFINYLATSRRYQGRNIGGALLGEARAEARRRGLGLLRVDCFAGDDGRLKDWYAGQGFEEVGPFTVRREGRPDWPGMLFALRLG</sequence>